<protein>
    <recommendedName>
        <fullName evidence="4">ABM domain-containing protein</fullName>
    </recommendedName>
</protein>
<accession>A0A1R3RVT9</accession>
<dbReference type="OrthoDB" id="3542212at2759"/>
<feature type="signal peptide" evidence="1">
    <location>
        <begin position="1"/>
        <end position="19"/>
    </location>
</feature>
<reference evidence="3" key="1">
    <citation type="journal article" date="2017" name="Genome Biol.">
        <title>Comparative genomics reveals high biological diversity and specific adaptations in the industrially and medically important fungal genus Aspergillus.</title>
        <authorList>
            <person name="de Vries R.P."/>
            <person name="Riley R."/>
            <person name="Wiebenga A."/>
            <person name="Aguilar-Osorio G."/>
            <person name="Amillis S."/>
            <person name="Uchima C.A."/>
            <person name="Anderluh G."/>
            <person name="Asadollahi M."/>
            <person name="Askin M."/>
            <person name="Barry K."/>
            <person name="Battaglia E."/>
            <person name="Bayram O."/>
            <person name="Benocci T."/>
            <person name="Braus-Stromeyer S.A."/>
            <person name="Caldana C."/>
            <person name="Canovas D."/>
            <person name="Cerqueira G.C."/>
            <person name="Chen F."/>
            <person name="Chen W."/>
            <person name="Choi C."/>
            <person name="Clum A."/>
            <person name="Dos Santos R.A."/>
            <person name="Damasio A.R."/>
            <person name="Diallinas G."/>
            <person name="Emri T."/>
            <person name="Fekete E."/>
            <person name="Flipphi M."/>
            <person name="Freyberg S."/>
            <person name="Gallo A."/>
            <person name="Gournas C."/>
            <person name="Habgood R."/>
            <person name="Hainaut M."/>
            <person name="Harispe M.L."/>
            <person name="Henrissat B."/>
            <person name="Hilden K.S."/>
            <person name="Hope R."/>
            <person name="Hossain A."/>
            <person name="Karabika E."/>
            <person name="Karaffa L."/>
            <person name="Karanyi Z."/>
            <person name="Krasevec N."/>
            <person name="Kuo A."/>
            <person name="Kusch H."/>
            <person name="LaButti K."/>
            <person name="Lagendijk E.L."/>
            <person name="Lapidus A."/>
            <person name="Levasseur A."/>
            <person name="Lindquist E."/>
            <person name="Lipzen A."/>
            <person name="Logrieco A.F."/>
            <person name="MacCabe A."/>
            <person name="Maekelae M.R."/>
            <person name="Malavazi I."/>
            <person name="Melin P."/>
            <person name="Meyer V."/>
            <person name="Mielnichuk N."/>
            <person name="Miskei M."/>
            <person name="Molnar A.P."/>
            <person name="Mule G."/>
            <person name="Ngan C.Y."/>
            <person name="Orejas M."/>
            <person name="Orosz E."/>
            <person name="Ouedraogo J.P."/>
            <person name="Overkamp K.M."/>
            <person name="Park H.-S."/>
            <person name="Perrone G."/>
            <person name="Piumi F."/>
            <person name="Punt P.J."/>
            <person name="Ram A.F."/>
            <person name="Ramon A."/>
            <person name="Rauscher S."/>
            <person name="Record E."/>
            <person name="Riano-Pachon D.M."/>
            <person name="Robert V."/>
            <person name="Roehrig J."/>
            <person name="Ruller R."/>
            <person name="Salamov A."/>
            <person name="Salih N.S."/>
            <person name="Samson R.A."/>
            <person name="Sandor E."/>
            <person name="Sanguinetti M."/>
            <person name="Schuetze T."/>
            <person name="Sepcic K."/>
            <person name="Shelest E."/>
            <person name="Sherlock G."/>
            <person name="Sophianopoulou V."/>
            <person name="Squina F.M."/>
            <person name="Sun H."/>
            <person name="Susca A."/>
            <person name="Todd R.B."/>
            <person name="Tsang A."/>
            <person name="Unkles S.E."/>
            <person name="van de Wiele N."/>
            <person name="van Rossen-Uffink D."/>
            <person name="Oliveira J.V."/>
            <person name="Vesth T.C."/>
            <person name="Visser J."/>
            <person name="Yu J.-H."/>
            <person name="Zhou M."/>
            <person name="Andersen M.R."/>
            <person name="Archer D.B."/>
            <person name="Baker S.E."/>
            <person name="Benoit I."/>
            <person name="Brakhage A.A."/>
            <person name="Braus G.H."/>
            <person name="Fischer R."/>
            <person name="Frisvad J.C."/>
            <person name="Goldman G.H."/>
            <person name="Houbraken J."/>
            <person name="Oakley B."/>
            <person name="Pocsi I."/>
            <person name="Scazzocchio C."/>
            <person name="Seiboth B."/>
            <person name="vanKuyk P.A."/>
            <person name="Wortman J."/>
            <person name="Dyer P.S."/>
            <person name="Grigoriev I.V."/>
        </authorList>
    </citation>
    <scope>NUCLEOTIDE SEQUENCE [LARGE SCALE GENOMIC DNA]</scope>
    <source>
        <strain evidence="3">ITEM 5010</strain>
    </source>
</reference>
<evidence type="ECO:0000313" key="2">
    <source>
        <dbReference type="EMBL" id="OOF98603.1"/>
    </source>
</evidence>
<dbReference type="PANTHER" id="PTHR42052:SF1">
    <property type="entry name" value="ABM DOMAIN-CONTAINING PROTEIN"/>
    <property type="match status" value="1"/>
</dbReference>
<proteinExistence type="predicted"/>
<keyword evidence="3" id="KW-1185">Reference proteome</keyword>
<organism evidence="2 3">
    <name type="scientific">Aspergillus carbonarius (strain ITEM 5010)</name>
    <dbReference type="NCBI Taxonomy" id="602072"/>
    <lineage>
        <taxon>Eukaryota</taxon>
        <taxon>Fungi</taxon>
        <taxon>Dikarya</taxon>
        <taxon>Ascomycota</taxon>
        <taxon>Pezizomycotina</taxon>
        <taxon>Eurotiomycetes</taxon>
        <taxon>Eurotiomycetidae</taxon>
        <taxon>Eurotiales</taxon>
        <taxon>Aspergillaceae</taxon>
        <taxon>Aspergillus</taxon>
        <taxon>Aspergillus subgen. Circumdati</taxon>
    </lineage>
</organism>
<dbReference type="EMBL" id="KV907495">
    <property type="protein sequence ID" value="OOF98603.1"/>
    <property type="molecule type" value="Genomic_DNA"/>
</dbReference>
<dbReference type="AlphaFoldDB" id="A0A1R3RVT9"/>
<evidence type="ECO:0008006" key="4">
    <source>
        <dbReference type="Google" id="ProtNLM"/>
    </source>
</evidence>
<dbReference type="Proteomes" id="UP000188318">
    <property type="component" value="Unassembled WGS sequence"/>
</dbReference>
<sequence length="204" mass="23102">MLFQLTLLHLPTSLPSASATLQSHFSQFTSNPNQKAYIYTQTEDPTYIYLLQQPTPEQQTTKELTHPEGVHPKWTLQVEIDDATQPDHVEALLPLNAPVMAIGRYFVAAGRKAGYQETFDATRGHLERFTAPLPLAGGWRRDRYSPGEEDGEGKEEYVLFSGWDVMERHFAFAESEGFKEFGKIKSFLEGAEIKHGSRWEGVAR</sequence>
<dbReference type="Gene3D" id="3.30.70.100">
    <property type="match status" value="1"/>
</dbReference>
<evidence type="ECO:0000256" key="1">
    <source>
        <dbReference type="SAM" id="SignalP"/>
    </source>
</evidence>
<feature type="chain" id="PRO_5013000725" description="ABM domain-containing protein" evidence="1">
    <location>
        <begin position="20"/>
        <end position="204"/>
    </location>
</feature>
<dbReference type="VEuPathDB" id="FungiDB:ASPCADRAFT_204362"/>
<dbReference type="OMA" id="ITITHKS"/>
<gene>
    <name evidence="2" type="ORF">ASPCADRAFT_204362</name>
</gene>
<name>A0A1R3RVT9_ASPC5</name>
<keyword evidence="1" id="KW-0732">Signal</keyword>
<evidence type="ECO:0000313" key="3">
    <source>
        <dbReference type="Proteomes" id="UP000188318"/>
    </source>
</evidence>
<dbReference type="PANTHER" id="PTHR42052">
    <property type="entry name" value="ABM DOMAIN-CONTAINING PROTEIN"/>
    <property type="match status" value="1"/>
</dbReference>